<dbReference type="GO" id="GO:0006744">
    <property type="term" value="P:ubiquinone biosynthetic process"/>
    <property type="evidence" value="ECO:0007669"/>
    <property type="project" value="UniProtKB-UniPathway"/>
</dbReference>
<dbReference type="Proteomes" id="UP000543030">
    <property type="component" value="Unassembled WGS sequence"/>
</dbReference>
<comment type="pathway">
    <text evidence="2">Cofactor biosynthesis; ubiquinone biosynthesis.</text>
</comment>
<dbReference type="Gene3D" id="3.30.9.10">
    <property type="entry name" value="D-Amino Acid Oxidase, subunit A, domain 2"/>
    <property type="match status" value="1"/>
</dbReference>
<organism evidence="9 10">
    <name type="scientific">Silvimonas terrae</name>
    <dbReference type="NCBI Taxonomy" id="300266"/>
    <lineage>
        <taxon>Bacteria</taxon>
        <taxon>Pseudomonadati</taxon>
        <taxon>Pseudomonadota</taxon>
        <taxon>Betaproteobacteria</taxon>
        <taxon>Neisseriales</taxon>
        <taxon>Chitinibacteraceae</taxon>
        <taxon>Silvimonas</taxon>
    </lineage>
</organism>
<evidence type="ECO:0000313" key="9">
    <source>
        <dbReference type="EMBL" id="MBB5192991.1"/>
    </source>
</evidence>
<dbReference type="InterPro" id="IPR010971">
    <property type="entry name" value="UbiH/COQ6"/>
</dbReference>
<dbReference type="PRINTS" id="PR00420">
    <property type="entry name" value="RNGMNOXGNASE"/>
</dbReference>
<proteinExistence type="inferred from homology"/>
<evidence type="ECO:0000256" key="6">
    <source>
        <dbReference type="ARBA" id="ARBA00023002"/>
    </source>
</evidence>
<dbReference type="PANTHER" id="PTHR43876:SF7">
    <property type="entry name" value="UBIQUINONE BIOSYNTHESIS MONOOXYGENASE COQ6, MITOCHONDRIAL"/>
    <property type="match status" value="1"/>
</dbReference>
<dbReference type="InterPro" id="IPR002938">
    <property type="entry name" value="FAD-bd"/>
</dbReference>
<keyword evidence="10" id="KW-1185">Reference proteome</keyword>
<dbReference type="AlphaFoldDB" id="A0A840RLK2"/>
<dbReference type="GO" id="GO:0071949">
    <property type="term" value="F:FAD binding"/>
    <property type="evidence" value="ECO:0007669"/>
    <property type="project" value="InterPro"/>
</dbReference>
<dbReference type="PROSITE" id="PS01304">
    <property type="entry name" value="UBIH"/>
    <property type="match status" value="1"/>
</dbReference>
<dbReference type="EMBL" id="JACHHN010000009">
    <property type="protein sequence ID" value="MBB5192991.1"/>
    <property type="molecule type" value="Genomic_DNA"/>
</dbReference>
<gene>
    <name evidence="9" type="ORF">HNQ50_003745</name>
</gene>
<dbReference type="InterPro" id="IPR018168">
    <property type="entry name" value="Ubi_Hdrlase_CS"/>
</dbReference>
<keyword evidence="4" id="KW-0285">Flavoprotein</keyword>
<dbReference type="UniPathway" id="UPA00232"/>
<evidence type="ECO:0000256" key="1">
    <source>
        <dbReference type="ARBA" id="ARBA00001974"/>
    </source>
</evidence>
<dbReference type="NCBIfam" id="TIGR01988">
    <property type="entry name" value="Ubi-OHases"/>
    <property type="match status" value="1"/>
</dbReference>
<dbReference type="InterPro" id="IPR036188">
    <property type="entry name" value="FAD/NAD-bd_sf"/>
</dbReference>
<sequence length="392" mass="41995">MIVRNLPCHVDIAIVGGGPVGALVAQRLARQGRNAIAIEARQSVDDGATDPRALALSWSSYQNLLEAGLWQDRLAPTAIGRVHVSQQGSIGRTELTAEELNLPALGYVVAYEQLAKLALEQLATGPAQLALGTRVTGVRSLSRFAELQLATQTGSVSMTARLVILADGGKLVGQIDGVQQTVKSYNQHAILATLTPAVPHNNVAYERFADDGPMALLPFGDDYMLIWTQTPEQSEARLSLDDDTFMAAVANRFSGRVPGFTAVGPRRSWPLALKTLDSVVADRMVLIGNAAQTLHPVAGQGLNLGLRDAATLADVISTMPGHTLGEPAMLQRYATLRRKDAGAVTAFTDNLITLFEQPNVLMKHARSLGMLALDQIGPLRRGFARRLVYGVK</sequence>
<evidence type="ECO:0000256" key="7">
    <source>
        <dbReference type="ARBA" id="ARBA00023033"/>
    </source>
</evidence>
<dbReference type="GO" id="GO:0004497">
    <property type="term" value="F:monooxygenase activity"/>
    <property type="evidence" value="ECO:0007669"/>
    <property type="project" value="UniProtKB-KW"/>
</dbReference>
<evidence type="ECO:0000259" key="8">
    <source>
        <dbReference type="Pfam" id="PF01494"/>
    </source>
</evidence>
<comment type="similarity">
    <text evidence="3">Belongs to the UbiH/COQ6 family.</text>
</comment>
<name>A0A840RLK2_9NEIS</name>
<dbReference type="InterPro" id="IPR051205">
    <property type="entry name" value="UbiH/COQ6_monooxygenase"/>
</dbReference>
<evidence type="ECO:0000256" key="5">
    <source>
        <dbReference type="ARBA" id="ARBA00022827"/>
    </source>
</evidence>
<comment type="caution">
    <text evidence="9">The sequence shown here is derived from an EMBL/GenBank/DDBJ whole genome shotgun (WGS) entry which is preliminary data.</text>
</comment>
<dbReference type="GO" id="GO:0016705">
    <property type="term" value="F:oxidoreductase activity, acting on paired donors, with incorporation or reduction of molecular oxygen"/>
    <property type="evidence" value="ECO:0007669"/>
    <property type="project" value="InterPro"/>
</dbReference>
<dbReference type="SUPFAM" id="SSF51905">
    <property type="entry name" value="FAD/NAD(P)-binding domain"/>
    <property type="match status" value="1"/>
</dbReference>
<reference evidence="9 10" key="1">
    <citation type="submission" date="2020-08" db="EMBL/GenBank/DDBJ databases">
        <title>Genomic Encyclopedia of Type Strains, Phase IV (KMG-IV): sequencing the most valuable type-strain genomes for metagenomic binning, comparative biology and taxonomic classification.</title>
        <authorList>
            <person name="Goeker M."/>
        </authorList>
    </citation>
    <scope>NUCLEOTIDE SEQUENCE [LARGE SCALE GENOMIC DNA]</scope>
    <source>
        <strain evidence="9 10">DSM 18233</strain>
    </source>
</reference>
<keyword evidence="6 9" id="KW-0560">Oxidoreductase</keyword>
<feature type="domain" description="FAD-binding" evidence="8">
    <location>
        <begin position="10"/>
        <end position="347"/>
    </location>
</feature>
<accession>A0A840RLK2</accession>
<dbReference type="EC" id="1.14.13.-" evidence="9"/>
<dbReference type="RefSeq" id="WP_184102648.1">
    <property type="nucleotide sequence ID" value="NZ_JACHHN010000009.1"/>
</dbReference>
<protein>
    <submittedName>
        <fullName evidence="9">2-octaprenyl-6-methoxyphenol hydroxylase</fullName>
        <ecNumber evidence="9">1.14.13.-</ecNumber>
    </submittedName>
</protein>
<evidence type="ECO:0000256" key="4">
    <source>
        <dbReference type="ARBA" id="ARBA00022630"/>
    </source>
</evidence>
<dbReference type="PANTHER" id="PTHR43876">
    <property type="entry name" value="UBIQUINONE BIOSYNTHESIS MONOOXYGENASE COQ6, MITOCHONDRIAL"/>
    <property type="match status" value="1"/>
</dbReference>
<dbReference type="Pfam" id="PF01494">
    <property type="entry name" value="FAD_binding_3"/>
    <property type="match status" value="1"/>
</dbReference>
<evidence type="ECO:0000313" key="10">
    <source>
        <dbReference type="Proteomes" id="UP000543030"/>
    </source>
</evidence>
<keyword evidence="7" id="KW-0503">Monooxygenase</keyword>
<evidence type="ECO:0000256" key="3">
    <source>
        <dbReference type="ARBA" id="ARBA00005349"/>
    </source>
</evidence>
<dbReference type="Gene3D" id="3.50.50.60">
    <property type="entry name" value="FAD/NAD(P)-binding domain"/>
    <property type="match status" value="2"/>
</dbReference>
<evidence type="ECO:0000256" key="2">
    <source>
        <dbReference type="ARBA" id="ARBA00004749"/>
    </source>
</evidence>
<comment type="cofactor">
    <cofactor evidence="1">
        <name>FAD</name>
        <dbReference type="ChEBI" id="CHEBI:57692"/>
    </cofactor>
</comment>
<keyword evidence="5" id="KW-0274">FAD</keyword>